<dbReference type="EMBL" id="BPQB01000120">
    <property type="protein sequence ID" value="GJE99787.1"/>
    <property type="molecule type" value="Genomic_DNA"/>
</dbReference>
<dbReference type="SMART" id="SM00324">
    <property type="entry name" value="RhoGAP"/>
    <property type="match status" value="1"/>
</dbReference>
<dbReference type="SUPFAM" id="SSF48350">
    <property type="entry name" value="GTPase activation domain, GAP"/>
    <property type="match status" value="1"/>
</dbReference>
<feature type="domain" description="Rho-GAP" evidence="3">
    <location>
        <begin position="315"/>
        <end position="608"/>
    </location>
</feature>
<dbReference type="PROSITE" id="PS50238">
    <property type="entry name" value="RHOGAP"/>
    <property type="match status" value="1"/>
</dbReference>
<keyword evidence="1" id="KW-0175">Coiled coil</keyword>
<evidence type="ECO:0000259" key="3">
    <source>
        <dbReference type="PROSITE" id="PS50238"/>
    </source>
</evidence>
<dbReference type="InterPro" id="IPR008936">
    <property type="entry name" value="Rho_GTPase_activation_prot"/>
</dbReference>
<feature type="region of interest" description="Disordered" evidence="2">
    <location>
        <begin position="173"/>
        <end position="207"/>
    </location>
</feature>
<feature type="region of interest" description="Disordered" evidence="2">
    <location>
        <begin position="1"/>
        <end position="152"/>
    </location>
</feature>
<reference evidence="4 5" key="1">
    <citation type="submission" date="2021-08" db="EMBL/GenBank/DDBJ databases">
        <title>Draft Genome Sequence of Phanerochaete sordida strain YK-624.</title>
        <authorList>
            <person name="Mori T."/>
            <person name="Dohra H."/>
            <person name="Suzuki T."/>
            <person name="Kawagishi H."/>
            <person name="Hirai H."/>
        </authorList>
    </citation>
    <scope>NUCLEOTIDE SEQUENCE [LARGE SCALE GENOMIC DNA]</scope>
    <source>
        <strain evidence="4 5">YK-624</strain>
    </source>
</reference>
<dbReference type="AlphaFoldDB" id="A0A9P3GQR9"/>
<dbReference type="InterPro" id="IPR000198">
    <property type="entry name" value="RhoGAP_dom"/>
</dbReference>
<evidence type="ECO:0000313" key="4">
    <source>
        <dbReference type="EMBL" id="GJE99787.1"/>
    </source>
</evidence>
<feature type="region of interest" description="Disordered" evidence="2">
    <location>
        <begin position="450"/>
        <end position="475"/>
    </location>
</feature>
<feature type="compositionally biased region" description="Polar residues" evidence="2">
    <location>
        <begin position="125"/>
        <end position="135"/>
    </location>
</feature>
<organism evidence="4 5">
    <name type="scientific">Phanerochaete sordida</name>
    <dbReference type="NCBI Taxonomy" id="48140"/>
    <lineage>
        <taxon>Eukaryota</taxon>
        <taxon>Fungi</taxon>
        <taxon>Dikarya</taxon>
        <taxon>Basidiomycota</taxon>
        <taxon>Agaricomycotina</taxon>
        <taxon>Agaricomycetes</taxon>
        <taxon>Polyporales</taxon>
        <taxon>Phanerochaetaceae</taxon>
        <taxon>Phanerochaete</taxon>
    </lineage>
</organism>
<feature type="compositionally biased region" description="Polar residues" evidence="2">
    <location>
        <begin position="627"/>
        <end position="646"/>
    </location>
</feature>
<sequence>MSHLRPMHMFSKSKSMRSVLPSDEQSWDEWKNWQHQQGPDSASSSRYPDGARPSPRGILRNSDRLSPGYRESRPTTRASVGNASSPRDQSPTRAGRDRFLSLPAARSRGSIGNKQPPPPRDRSPLHSSVKASTSLSQLDSRARAAAAPRCSDAEADRLARACGDGPFSPIAPSPYLDSSAFTNSSPRARSQSVSDARKRHGSPSSVALDARRSVQLAEPFPHPQKPQAVKTLKRVLTEETKTFKMHDYIEVEDLMTGRLWDDEDELPVDCVRDKTDDDSGHDGVWRRERRERRLMERVSRDIRRRDGSVFGSYLQDLPDSAMVPVIIGGYRHHVPEVVHACTDELYKTGIYHHDLFRTLPSRNRLLNLVTYYDTPQQYGQLSPRPSLPNLASSSTAVKSRLSLHRESYSEVSALLVTYLTSLPAPLIHRSLVDALWAWCVSPSIIRAEQRQRRHGDDAASESSSSDSDIDEDTPNYSARLRKREEVLLNLPPLRVQIAIAQQVLLLLPRRHFSMLLCMLTFFATLQICPDGLTPEDIGRMFGGAIVGGRTRKGGLTQDEEPRDAQDATMRGEPAEAEGGRTGVRAMREKDDKGSKIVAWLIKHWEQISSAYETEDEQQSGRWRARMTSLSRSTTQEDMQRVRSQSLVDPRTKESQQSPAQESRGPRQAQRQSVSDRQGGRLSAARRDDDQQSPQPGMKHRQVSGDREGEKKRRVYVSEQSTDSSESDDYSAPLSPMDSTAMARQSRPSVRPVRSREASLPPRAVGLGLELHPPQLDLPKEILQGKLFETAAPFDLGEDDVSIYSTDSATEVYDMYTSSLLQEPLPRLEQELDSMLADTPHVPPLHWAKTQERLDLRGDATTATKFILERENAELRKRLEEAMSERDEAREVLNAMRGLVGSQ</sequence>
<accession>A0A9P3GQR9</accession>
<feature type="compositionally biased region" description="Polar residues" evidence="2">
    <location>
        <begin position="179"/>
        <end position="194"/>
    </location>
</feature>
<feature type="region of interest" description="Disordered" evidence="2">
    <location>
        <begin position="611"/>
        <end position="758"/>
    </location>
</feature>
<evidence type="ECO:0000313" key="5">
    <source>
        <dbReference type="Proteomes" id="UP000703269"/>
    </source>
</evidence>
<protein>
    <recommendedName>
        <fullName evidence="3">Rho-GAP domain-containing protein</fullName>
    </recommendedName>
</protein>
<feature type="compositionally biased region" description="Polar residues" evidence="2">
    <location>
        <begin position="33"/>
        <end position="46"/>
    </location>
</feature>
<proteinExistence type="predicted"/>
<dbReference type="OrthoDB" id="79452at2759"/>
<feature type="compositionally biased region" description="Polar residues" evidence="2">
    <location>
        <begin position="75"/>
        <end position="92"/>
    </location>
</feature>
<gene>
    <name evidence="4" type="ORF">PsYK624_160580</name>
</gene>
<dbReference type="Proteomes" id="UP000703269">
    <property type="component" value="Unassembled WGS sequence"/>
</dbReference>
<name>A0A9P3GQR9_9APHY</name>
<feature type="coiled-coil region" evidence="1">
    <location>
        <begin position="864"/>
        <end position="898"/>
    </location>
</feature>
<evidence type="ECO:0000256" key="2">
    <source>
        <dbReference type="SAM" id="MobiDB-lite"/>
    </source>
</evidence>
<feature type="region of interest" description="Disordered" evidence="2">
    <location>
        <begin position="548"/>
        <end position="589"/>
    </location>
</feature>
<comment type="caution">
    <text evidence="4">The sequence shown here is derived from an EMBL/GenBank/DDBJ whole genome shotgun (WGS) entry which is preliminary data.</text>
</comment>
<dbReference type="GO" id="GO:0007165">
    <property type="term" value="P:signal transduction"/>
    <property type="evidence" value="ECO:0007669"/>
    <property type="project" value="InterPro"/>
</dbReference>
<keyword evidence="5" id="KW-1185">Reference proteome</keyword>
<dbReference type="Gene3D" id="1.10.555.10">
    <property type="entry name" value="Rho GTPase activation protein"/>
    <property type="match status" value="1"/>
</dbReference>
<feature type="compositionally biased region" description="Low complexity" evidence="2">
    <location>
        <begin position="136"/>
        <end position="150"/>
    </location>
</feature>
<evidence type="ECO:0000256" key="1">
    <source>
        <dbReference type="SAM" id="Coils"/>
    </source>
</evidence>